<dbReference type="InterPro" id="IPR009000">
    <property type="entry name" value="Transl_B-barrel_sf"/>
</dbReference>
<reference evidence="7 8" key="1">
    <citation type="submission" date="2022-01" db="EMBL/GenBank/DDBJ databases">
        <title>A high-quality chromosome-level genome assembly of rohu carp, Labeo rohita.</title>
        <authorList>
            <person name="Arick M.A. II"/>
            <person name="Hsu C.-Y."/>
            <person name="Magbanua Z."/>
            <person name="Pechanova O."/>
            <person name="Grover C."/>
            <person name="Miller E."/>
            <person name="Thrash A."/>
            <person name="Ezzel L."/>
            <person name="Alam S."/>
            <person name="Benzie J."/>
            <person name="Hamilton M."/>
            <person name="Karsi A."/>
            <person name="Lawrence M.L."/>
            <person name="Peterson D.G."/>
        </authorList>
    </citation>
    <scope>NUCLEOTIDE SEQUENCE [LARGE SCALE GENOMIC DNA]</scope>
    <source>
        <strain evidence="8">BAU-BD-2019</strain>
        <tissue evidence="7">Blood</tissue>
    </source>
</reference>
<evidence type="ECO:0000313" key="7">
    <source>
        <dbReference type="EMBL" id="KAI2649622.1"/>
    </source>
</evidence>
<dbReference type="Pfam" id="PF22594">
    <property type="entry name" value="GTP-eEF1A_C"/>
    <property type="match status" value="1"/>
</dbReference>
<dbReference type="PRINTS" id="PR00315">
    <property type="entry name" value="ELONGATNFCT"/>
</dbReference>
<comment type="caution">
    <text evidence="7">The sequence shown here is derived from an EMBL/GenBank/DDBJ whole genome shotgun (WGS) entry which is preliminary data.</text>
</comment>
<dbReference type="Proteomes" id="UP000830375">
    <property type="component" value="Unassembled WGS sequence"/>
</dbReference>
<dbReference type="SUPFAM" id="SSF50465">
    <property type="entry name" value="EF-Tu/eEF-1alpha/eIF2-gamma C-terminal domain"/>
    <property type="match status" value="1"/>
</dbReference>
<keyword evidence="8" id="KW-1185">Reference proteome</keyword>
<keyword evidence="3" id="KW-0342">GTP-binding</keyword>
<keyword evidence="2" id="KW-0547">Nucleotide-binding</keyword>
<dbReference type="CDD" id="cd04093">
    <property type="entry name" value="HBS1_C_III"/>
    <property type="match status" value="1"/>
</dbReference>
<evidence type="ECO:0000256" key="3">
    <source>
        <dbReference type="ARBA" id="ARBA00023134"/>
    </source>
</evidence>
<feature type="transmembrane region" description="Helical" evidence="5">
    <location>
        <begin position="114"/>
        <end position="136"/>
    </location>
</feature>
<evidence type="ECO:0000256" key="4">
    <source>
        <dbReference type="SAM" id="MobiDB-lite"/>
    </source>
</evidence>
<feature type="domain" description="Tr-type G" evidence="6">
    <location>
        <begin position="191"/>
        <end position="415"/>
    </location>
</feature>
<keyword evidence="5" id="KW-0472">Membrane</keyword>
<dbReference type="PROSITE" id="PS51722">
    <property type="entry name" value="G_TR_2"/>
    <property type="match status" value="1"/>
</dbReference>
<proteinExistence type="inferred from homology"/>
<comment type="similarity">
    <text evidence="1">Belongs to the TRAFAC class translation factor GTPase superfamily. Classic translation factor GTPase family. EF-Tu/EF-1A subfamily.</text>
</comment>
<name>A0ABQ8LG01_LABRO</name>
<accession>A0ABQ8LG01</accession>
<evidence type="ECO:0000256" key="1">
    <source>
        <dbReference type="ARBA" id="ARBA00007249"/>
    </source>
</evidence>
<dbReference type="Gene3D" id="3.40.50.300">
    <property type="entry name" value="P-loop containing nucleotide triphosphate hydrolases"/>
    <property type="match status" value="1"/>
</dbReference>
<gene>
    <name evidence="7" type="ORF">H4Q32_015605</name>
</gene>
<dbReference type="EMBL" id="JACTAM010000023">
    <property type="protein sequence ID" value="KAI2649622.1"/>
    <property type="molecule type" value="Genomic_DNA"/>
</dbReference>
<feature type="region of interest" description="Disordered" evidence="4">
    <location>
        <begin position="42"/>
        <end position="98"/>
    </location>
</feature>
<dbReference type="SUPFAM" id="SSF52540">
    <property type="entry name" value="P-loop containing nucleoside triphosphate hydrolases"/>
    <property type="match status" value="1"/>
</dbReference>
<dbReference type="CDD" id="cd16267">
    <property type="entry name" value="HBS1-like_II"/>
    <property type="match status" value="1"/>
</dbReference>
<organism evidence="7 8">
    <name type="scientific">Labeo rohita</name>
    <name type="common">Indian major carp</name>
    <name type="synonym">Cyprinus rohita</name>
    <dbReference type="NCBI Taxonomy" id="84645"/>
    <lineage>
        <taxon>Eukaryota</taxon>
        <taxon>Metazoa</taxon>
        <taxon>Chordata</taxon>
        <taxon>Craniata</taxon>
        <taxon>Vertebrata</taxon>
        <taxon>Euteleostomi</taxon>
        <taxon>Actinopterygii</taxon>
        <taxon>Neopterygii</taxon>
        <taxon>Teleostei</taxon>
        <taxon>Ostariophysi</taxon>
        <taxon>Cypriniformes</taxon>
        <taxon>Cyprinidae</taxon>
        <taxon>Labeoninae</taxon>
        <taxon>Labeonini</taxon>
        <taxon>Labeo</taxon>
    </lineage>
</organism>
<dbReference type="PANTHER" id="PTHR23115">
    <property type="entry name" value="TRANSLATION FACTOR"/>
    <property type="match status" value="1"/>
</dbReference>
<dbReference type="Gene3D" id="2.40.30.10">
    <property type="entry name" value="Translation factors"/>
    <property type="match status" value="2"/>
</dbReference>
<sequence>MHALFYILAKAREAPESRVEAEVVPKVARMTVSGKKQTMGFDVRSAEENGVVTPSVRRGPSPEVTAPPTTETPSKSSTVNEDSTVPTPNRPAGKSKQQLNIRAELEKRQGGKPLLNLVVIGMIFSLSLSIPPHYILVKHMNLLYSFDYKSKKLSPRPVVLNSSPQAPLLCTFCMSPSFNTPDSDHQLITKCAEQGVPGPGHVDAGKSTLMGHLLYLLGNVNKRTMHKYEQEAKKAGKASFAYAWVLDETGEERDRGVTMDVGMTKFETDSKVITLMDAPGHKDFIPNMITGAAQADVAVLVVDASRGEFEAGFEAGGQTREHGLLVRSLGVTQLAVAVNKMDQVNWQQERFQEIISKLGHFLKQAGFKDSDVFYIPTSGLSGENLTTRSKVADLTAWYTGPCLLEQIDSFKPPQRSVEKPFRLCVSDVFKDQGSGFCVTGKIEAGFIQTGDKVLAMPPNETCTVKGITLHDEALDWAAAGDHVSLTVTGMDIIKINVGCIFCDPKEPIKACTRFRARILLFNIEVPVTQGFPILLHYQTVSEPATIRKLVSVLHKSSGEILKKKPKCLSKGQNAVVEIQTQRPVALELYKDYKELGRFMLRYVGSTIAAGVVTEQYHLLQSKEMADFHQPSWFKCGLSHFDVF</sequence>
<evidence type="ECO:0000256" key="2">
    <source>
        <dbReference type="ARBA" id="ARBA00022741"/>
    </source>
</evidence>
<dbReference type="SUPFAM" id="SSF50447">
    <property type="entry name" value="Translation proteins"/>
    <property type="match status" value="1"/>
</dbReference>
<dbReference type="InterPro" id="IPR004161">
    <property type="entry name" value="EFTu-like_2"/>
</dbReference>
<dbReference type="CDD" id="cd01883">
    <property type="entry name" value="EF1_alpha"/>
    <property type="match status" value="1"/>
</dbReference>
<feature type="compositionally biased region" description="Low complexity" evidence="4">
    <location>
        <begin position="61"/>
        <end position="78"/>
    </location>
</feature>
<keyword evidence="5" id="KW-1133">Transmembrane helix</keyword>
<protein>
    <submittedName>
        <fullName evidence="7">HBS1-like protein</fullName>
    </submittedName>
</protein>
<evidence type="ECO:0000256" key="5">
    <source>
        <dbReference type="SAM" id="Phobius"/>
    </source>
</evidence>
<dbReference type="InterPro" id="IPR009001">
    <property type="entry name" value="Transl_elong_EF1A/Init_IF2_C"/>
</dbReference>
<dbReference type="InterPro" id="IPR054696">
    <property type="entry name" value="GTP-eEF1A_C"/>
</dbReference>
<dbReference type="InterPro" id="IPR027417">
    <property type="entry name" value="P-loop_NTPase"/>
</dbReference>
<dbReference type="InterPro" id="IPR050100">
    <property type="entry name" value="TRAFAC_GTPase_members"/>
</dbReference>
<dbReference type="InterPro" id="IPR000795">
    <property type="entry name" value="T_Tr_GTP-bd_dom"/>
</dbReference>
<evidence type="ECO:0000259" key="6">
    <source>
        <dbReference type="PROSITE" id="PS51722"/>
    </source>
</evidence>
<evidence type="ECO:0000313" key="8">
    <source>
        <dbReference type="Proteomes" id="UP000830375"/>
    </source>
</evidence>
<keyword evidence="5" id="KW-0812">Transmembrane</keyword>
<dbReference type="Pfam" id="PF00009">
    <property type="entry name" value="GTP_EFTU"/>
    <property type="match status" value="1"/>
</dbReference>
<dbReference type="Pfam" id="PF03144">
    <property type="entry name" value="GTP_EFTU_D2"/>
    <property type="match status" value="1"/>
</dbReference>